<dbReference type="CDD" id="cd10918">
    <property type="entry name" value="CE4_NodB_like_5s_6s"/>
    <property type="match status" value="1"/>
</dbReference>
<gene>
    <name evidence="4" type="ORF">CRV08_03880</name>
</gene>
<dbReference type="Pfam" id="PF01522">
    <property type="entry name" value="Polysacc_deac_1"/>
    <property type="match status" value="1"/>
</dbReference>
<dbReference type="PROSITE" id="PS51677">
    <property type="entry name" value="NODB"/>
    <property type="match status" value="1"/>
</dbReference>
<dbReference type="SUPFAM" id="SSF88713">
    <property type="entry name" value="Glycoside hydrolase/deacetylase"/>
    <property type="match status" value="1"/>
</dbReference>
<dbReference type="Proteomes" id="UP000290172">
    <property type="component" value="Unassembled WGS sequence"/>
</dbReference>
<dbReference type="InterPro" id="IPR002509">
    <property type="entry name" value="NODB_dom"/>
</dbReference>
<dbReference type="AlphaFoldDB" id="A0A4Q0YFM8"/>
<evidence type="ECO:0000256" key="2">
    <source>
        <dbReference type="ARBA" id="ARBA00022729"/>
    </source>
</evidence>
<comment type="subcellular location">
    <subcellularLocation>
        <location evidence="1">Secreted</location>
    </subcellularLocation>
</comment>
<dbReference type="PANTHER" id="PTHR34216:SF3">
    <property type="entry name" value="POLY-BETA-1,6-N-ACETYL-D-GLUCOSAMINE N-DEACETYLASE"/>
    <property type="match status" value="1"/>
</dbReference>
<comment type="caution">
    <text evidence="4">The sequence shown here is derived from an EMBL/GenBank/DDBJ whole genome shotgun (WGS) entry which is preliminary data.</text>
</comment>
<dbReference type="InterPro" id="IPR051398">
    <property type="entry name" value="Polysacch_Deacetylase"/>
</dbReference>
<name>A0A4Q0YFM8_9BACT</name>
<dbReference type="GO" id="GO:0016810">
    <property type="term" value="F:hydrolase activity, acting on carbon-nitrogen (but not peptide) bonds"/>
    <property type="evidence" value="ECO:0007669"/>
    <property type="project" value="InterPro"/>
</dbReference>
<accession>A0A4Q0YFM8</accession>
<dbReference type="Gene3D" id="3.20.20.370">
    <property type="entry name" value="Glycoside hydrolase/deacetylase"/>
    <property type="match status" value="1"/>
</dbReference>
<dbReference type="EMBL" id="PDKJ01000003">
    <property type="protein sequence ID" value="RXJ69380.1"/>
    <property type="molecule type" value="Genomic_DNA"/>
</dbReference>
<organism evidence="4 5">
    <name type="scientific">Halarcobacter ebronensis</name>
    <dbReference type="NCBI Taxonomy" id="1462615"/>
    <lineage>
        <taxon>Bacteria</taxon>
        <taxon>Pseudomonadati</taxon>
        <taxon>Campylobacterota</taxon>
        <taxon>Epsilonproteobacteria</taxon>
        <taxon>Campylobacterales</taxon>
        <taxon>Arcobacteraceae</taxon>
        <taxon>Halarcobacter</taxon>
    </lineage>
</organism>
<evidence type="ECO:0000313" key="5">
    <source>
        <dbReference type="Proteomes" id="UP000290172"/>
    </source>
</evidence>
<dbReference type="GO" id="GO:0005975">
    <property type="term" value="P:carbohydrate metabolic process"/>
    <property type="evidence" value="ECO:0007669"/>
    <property type="project" value="InterPro"/>
</dbReference>
<feature type="domain" description="NodB homology" evidence="3">
    <location>
        <begin position="41"/>
        <end position="234"/>
    </location>
</feature>
<keyword evidence="2" id="KW-0732">Signal</keyword>
<evidence type="ECO:0000313" key="4">
    <source>
        <dbReference type="EMBL" id="RXJ69380.1"/>
    </source>
</evidence>
<dbReference type="InterPro" id="IPR011330">
    <property type="entry name" value="Glyco_hydro/deAcase_b/a-brl"/>
</dbReference>
<reference evidence="4 5" key="1">
    <citation type="submission" date="2017-10" db="EMBL/GenBank/DDBJ databases">
        <title>Genomics of the genus Arcobacter.</title>
        <authorList>
            <person name="Perez-Cataluna A."/>
            <person name="Figueras M.J."/>
        </authorList>
    </citation>
    <scope>NUCLEOTIDE SEQUENCE [LARGE SCALE GENOMIC DNA]</scope>
    <source>
        <strain evidence="4 5">CECT 8993</strain>
    </source>
</reference>
<evidence type="ECO:0000259" key="3">
    <source>
        <dbReference type="PROSITE" id="PS51677"/>
    </source>
</evidence>
<proteinExistence type="predicted"/>
<protein>
    <submittedName>
        <fullName evidence="4">Polysaccharide deacetylase</fullName>
    </submittedName>
</protein>
<dbReference type="GO" id="GO:0005576">
    <property type="term" value="C:extracellular region"/>
    <property type="evidence" value="ECO:0007669"/>
    <property type="project" value="UniProtKB-SubCell"/>
</dbReference>
<sequence length="234" mass="27639">MYHHANSDRCSNELEILKEHIKYISENFKTVFPTEEKLSGKNACLVFDDAYVDFYYLIFPILKEFNVKVLLAVPTKYILDLSQNDKELRMSFEHNDEFKNYEKGTFCTFSEMKEMMNSGLVQIVSHSHSHINLLEERINLEEELVLSKKILEEKLNICVETFVYPFGKYNEKIAKKTHEIYKYSFRIGNAIHKDFSGIKGINYRVDADGLSKPDEIFKFTKLLKYRFKAFLKSF</sequence>
<evidence type="ECO:0000256" key="1">
    <source>
        <dbReference type="ARBA" id="ARBA00004613"/>
    </source>
</evidence>
<dbReference type="PANTHER" id="PTHR34216">
    <property type="match status" value="1"/>
</dbReference>